<sequence>MNTARDLFALTSSHFVLTKDFFSLLRYLNALLSPLNTTLRDNYTRKKYLDIYTPYVSEVMSGINMTWKNDNTVLPLLKTFSR</sequence>
<evidence type="ECO:0000313" key="2">
    <source>
        <dbReference type="Proteomes" id="UP000292855"/>
    </source>
</evidence>
<keyword evidence="2" id="KW-1185">Reference proteome</keyword>
<dbReference type="EMBL" id="SGIT01000002">
    <property type="protein sequence ID" value="RZF59894.1"/>
    <property type="molecule type" value="Genomic_DNA"/>
</dbReference>
<name>A0A4Q6XR32_9SPHI</name>
<dbReference type="Proteomes" id="UP000292855">
    <property type="component" value="Unassembled WGS sequence"/>
</dbReference>
<dbReference type="OrthoDB" id="716683at2"/>
<evidence type="ECO:0000313" key="1">
    <source>
        <dbReference type="EMBL" id="RZF59894.1"/>
    </source>
</evidence>
<dbReference type="RefSeq" id="WP_130141812.1">
    <property type="nucleotide sequence ID" value="NZ_SGIT01000002.1"/>
</dbReference>
<comment type="caution">
    <text evidence="1">The sequence shown here is derived from an EMBL/GenBank/DDBJ whole genome shotgun (WGS) entry which is preliminary data.</text>
</comment>
<protein>
    <submittedName>
        <fullName evidence="1">Uncharacterized protein</fullName>
    </submittedName>
</protein>
<reference evidence="1 2" key="1">
    <citation type="submission" date="2019-02" db="EMBL/GenBank/DDBJ databases">
        <authorList>
            <person name="Li Y."/>
        </authorList>
    </citation>
    <scope>NUCLEOTIDE SEQUENCE [LARGE SCALE GENOMIC DNA]</scope>
    <source>
        <strain evidence="1 2">30C10-4-7</strain>
    </source>
</reference>
<organism evidence="1 2">
    <name type="scientific">Sphingobacterium corticibacterium</name>
    <dbReference type="NCBI Taxonomy" id="2484746"/>
    <lineage>
        <taxon>Bacteria</taxon>
        <taxon>Pseudomonadati</taxon>
        <taxon>Bacteroidota</taxon>
        <taxon>Sphingobacteriia</taxon>
        <taxon>Sphingobacteriales</taxon>
        <taxon>Sphingobacteriaceae</taxon>
        <taxon>Sphingobacterium</taxon>
    </lineage>
</organism>
<dbReference type="AlphaFoldDB" id="A0A4Q6XR32"/>
<proteinExistence type="predicted"/>
<gene>
    <name evidence="1" type="ORF">EWE74_12215</name>
</gene>
<accession>A0A4Q6XR32</accession>